<dbReference type="InterPro" id="IPR036859">
    <property type="entry name" value="CAP-Gly_dom_sf"/>
</dbReference>
<comment type="caution">
    <text evidence="3">The sequence shown here is derived from an EMBL/GenBank/DDBJ whole genome shotgun (WGS) entry which is preliminary data.</text>
</comment>
<evidence type="ECO:0000256" key="1">
    <source>
        <dbReference type="SAM" id="MobiDB-lite"/>
    </source>
</evidence>
<organism evidence="3 4">
    <name type="scientific">Durusdinium trenchii</name>
    <dbReference type="NCBI Taxonomy" id="1381693"/>
    <lineage>
        <taxon>Eukaryota</taxon>
        <taxon>Sar</taxon>
        <taxon>Alveolata</taxon>
        <taxon>Dinophyceae</taxon>
        <taxon>Suessiales</taxon>
        <taxon>Symbiodiniaceae</taxon>
        <taxon>Durusdinium</taxon>
    </lineage>
</organism>
<accession>A0ABP0NR63</accession>
<dbReference type="SMART" id="SM01052">
    <property type="entry name" value="CAP_GLY"/>
    <property type="match status" value="1"/>
</dbReference>
<name>A0ABP0NR63_9DINO</name>
<reference evidence="3 4" key="1">
    <citation type="submission" date="2024-02" db="EMBL/GenBank/DDBJ databases">
        <authorList>
            <person name="Chen Y."/>
            <person name="Shah S."/>
            <person name="Dougan E. K."/>
            <person name="Thang M."/>
            <person name="Chan C."/>
        </authorList>
    </citation>
    <scope>NUCLEOTIDE SEQUENCE [LARGE SCALE GENOMIC DNA]</scope>
</reference>
<dbReference type="SUPFAM" id="SSF74924">
    <property type="entry name" value="Cap-Gly domain"/>
    <property type="match status" value="1"/>
</dbReference>
<evidence type="ECO:0000259" key="2">
    <source>
        <dbReference type="PROSITE" id="PS50245"/>
    </source>
</evidence>
<dbReference type="PANTHER" id="PTHR18916">
    <property type="entry name" value="DYNACTIN 1-RELATED MICROTUBULE-BINDING"/>
    <property type="match status" value="1"/>
</dbReference>
<dbReference type="Pfam" id="PF01302">
    <property type="entry name" value="CAP_GLY"/>
    <property type="match status" value="1"/>
</dbReference>
<sequence length="1666" mass="183725">MSSKVGRAASVPTSSLAADQVAKNWQIGDRIKTQVGKKTYCGTVRFVGVTYFAHGDWVGVELEEAVGKNNGTVQEVVYFRCPAQHGLFCRPWTIQAVESVETGTAELKSLTKHLEDLTTKVKEIHAAQAKTSEQLDRLEATDRSPFSQDLIKKVDELHAAQAKNSEKLDLLEVTEQGPFSQDLVKKVERLHERVDQALPAPKPRRDPQAKSLDALSLCFEYANAELTLVAPSWRLHLREVAKMVAYLVQVVNGFQALSIVSAEERSEEAAKASSSLSPGKAEMPRVENISVRLVDQALRQCLEIPVLFKGDSRASWAMAPNLRFATWMLLKVLPAVESESGDEKILFDLVSHCKDLTSTSCPRTAEARLLLDVSSALLDTMQKWKKELLKGAAKTACGLIKSALTWKLDEHLLEGVGGVMKAGLMAWKDMQSQATLEELRILHPPDDQLLNDPANVREFMLRLSQRAACRRETWQVQVTIVYQVHRLGARAVHALALEADQSLPVERRQAWLQILQLSLGGFGSARGLLRFTEPSMKSFKGVGRTALQSLLNGSSLAETLVSGLEEASGELRESMQWPSAARKFLALKQEADQRLGMKTDETLKHLSAPLKEVKDMLDAAVKGFAKLIQHIHYAHVTLQSIKSFAARLCYELPVSVEQRCAAAFEEALLDVKNASDEEEALLKMKHALERVREVAQEEALLSKKEERFNASDGVRIVFAQLQRDSESFLKKQIDPSDESEVARALWDLRRPISCAKGLMEVGSSFLGDAEGISVLLDEVVLLVKNTKLPQAKDNSAEILKYRPLTSLAFGAARDMAQQVAAELQTLKKRDMDEKQRTRISIVLEALESPLLVAWKHLQDSRRLFSKDGGRGLSVSTLRRLLQEIQQELPEEGSGSKLSSDKAQEVDTKVRLLIHYIELNRAPDATKSGRSKGVQRIAVASPGSFRLASASRLLFACLPTTHTEATELRKALEQLAQEVPELVKNQDPKQTEELERCAEVELLTAAVKLQEELRDKALRCLKKDESRKVSEETLKVLREVAVGLKVISDCFASRGSDPENSVTQTEDPKKQAPEPVKQKGWGLSSLYSKAKQVVSSSSRSGGSNTDAKTDAATDVTLASLLLMVMSLLEGVQRGEASEDALETLRGTVVQWQARTSPKFRSPNVKDVLDESKRLWFQLRWALSSLEVCLSVGVQDILTAKDSEPKRAATVMAVLQESIRSLPHTAAEQSDRPMPLMDLLKKAQTKLDSSFGEMRDLMLAKLPTQELVTALAVVGVCDQQLLRSVAELNGLQEVLLEMAEFVADTTHKINGAPKSFMKRAGSSLASTTGRWIARMRKTLPDAGTKGKTSKEASQPLDAQSFEELLNMAEKFGESYSKQAKAVLDFTIHGCCSIADLLQDIFSEWLDLPRLDEVIEGAMDLAEKEAKNGLKQMKLLAESLKETFDVPVSWGVDLGDLWSKFGDAVGIDGHSAIREACKLLLGPAPEPDLVTSAALGALLELDGQISILAQRRPENELDELKALHERVKNTVARLRGTSTSSKVQELLEQPSYQSALQEAMESYWPVVEDECKAVAEFQIKGQAAVVHAAENGATPDMPPDVLRRCSHKLGEQQRRLAEEQLKSLGKVRGDLQEVGPGSAGLGPDLEQFISSQKSIIENLDQKLTQAGRA</sequence>
<feature type="domain" description="CAP-Gly" evidence="2">
    <location>
        <begin position="48"/>
        <end position="90"/>
    </location>
</feature>
<dbReference type="Proteomes" id="UP001642484">
    <property type="component" value="Unassembled WGS sequence"/>
</dbReference>
<keyword evidence="4" id="KW-1185">Reference proteome</keyword>
<dbReference type="EMBL" id="CAXAMN010022084">
    <property type="protein sequence ID" value="CAK9066280.1"/>
    <property type="molecule type" value="Genomic_DNA"/>
</dbReference>
<evidence type="ECO:0000313" key="3">
    <source>
        <dbReference type="EMBL" id="CAK9066280.1"/>
    </source>
</evidence>
<dbReference type="Gene3D" id="2.30.30.190">
    <property type="entry name" value="CAP Gly-rich-like domain"/>
    <property type="match status" value="1"/>
</dbReference>
<dbReference type="PROSITE" id="PS50245">
    <property type="entry name" value="CAP_GLY_2"/>
    <property type="match status" value="1"/>
</dbReference>
<proteinExistence type="predicted"/>
<feature type="region of interest" description="Disordered" evidence="1">
    <location>
        <begin position="1053"/>
        <end position="1077"/>
    </location>
</feature>
<evidence type="ECO:0000313" key="4">
    <source>
        <dbReference type="Proteomes" id="UP001642484"/>
    </source>
</evidence>
<dbReference type="InterPro" id="IPR000938">
    <property type="entry name" value="CAP-Gly_domain"/>
</dbReference>
<protein>
    <recommendedName>
        <fullName evidence="2">CAP-Gly domain-containing protein</fullName>
    </recommendedName>
</protein>
<gene>
    <name evidence="3" type="ORF">CCMP2556_LOCUS32542</name>
</gene>